<sequence>MSVALPITLVALAAGLALGVWFLRRSRRGGPAERPRARVASEASRRDRGVDDAMREHGGADDAMRKHGGADDAKRKHGWCGTPRLQWALQERQSQLAGRASGPTAPGTGQTKN</sequence>
<gene>
    <name evidence="2" type="ORF">GE300_10125</name>
</gene>
<evidence type="ECO:0000256" key="1">
    <source>
        <dbReference type="SAM" id="MobiDB-lite"/>
    </source>
</evidence>
<feature type="compositionally biased region" description="Basic and acidic residues" evidence="1">
    <location>
        <begin position="43"/>
        <end position="74"/>
    </location>
</feature>
<proteinExistence type="predicted"/>
<dbReference type="EMBL" id="WIND01000006">
    <property type="protein sequence ID" value="MSU89965.1"/>
    <property type="molecule type" value="Genomic_DNA"/>
</dbReference>
<dbReference type="AlphaFoldDB" id="A0A6L5Z1M4"/>
<feature type="region of interest" description="Disordered" evidence="1">
    <location>
        <begin position="27"/>
        <end position="78"/>
    </location>
</feature>
<evidence type="ECO:0000313" key="3">
    <source>
        <dbReference type="Proteomes" id="UP000474957"/>
    </source>
</evidence>
<comment type="caution">
    <text evidence="2">The sequence shown here is derived from an EMBL/GenBank/DDBJ whole genome shotgun (WGS) entry which is preliminary data.</text>
</comment>
<name>A0A6L5Z1M4_9RHOB</name>
<evidence type="ECO:0000313" key="2">
    <source>
        <dbReference type="EMBL" id="MSU89965.1"/>
    </source>
</evidence>
<reference evidence="2 3" key="1">
    <citation type="submission" date="2019-10" db="EMBL/GenBank/DDBJ databases">
        <title>Cognatihalovulum marinum gen. nov. sp. nov., a new member of the family Rhodobacteraceae isolated from deep seawater of the Northwest Indian Ocean.</title>
        <authorList>
            <person name="Ruan C."/>
            <person name="Wang J."/>
            <person name="Zheng X."/>
            <person name="Song L."/>
            <person name="Zhu Y."/>
            <person name="Huang Y."/>
            <person name="Lu Z."/>
            <person name="Du W."/>
            <person name="Huang L."/>
            <person name="Dai X."/>
        </authorList>
    </citation>
    <scope>NUCLEOTIDE SEQUENCE [LARGE SCALE GENOMIC DNA]</scope>
    <source>
        <strain evidence="2 3">2CG4</strain>
    </source>
</reference>
<dbReference type="RefSeq" id="WP_154446451.1">
    <property type="nucleotide sequence ID" value="NZ_WIND01000006.1"/>
</dbReference>
<accession>A0A6L5Z1M4</accession>
<protein>
    <submittedName>
        <fullName evidence="2">Uncharacterized protein</fullName>
    </submittedName>
</protein>
<feature type="region of interest" description="Disordered" evidence="1">
    <location>
        <begin position="90"/>
        <end position="113"/>
    </location>
</feature>
<organism evidence="2 3">
    <name type="scientific">Halovulum marinum</name>
    <dbReference type="NCBI Taxonomy" id="2662447"/>
    <lineage>
        <taxon>Bacteria</taxon>
        <taxon>Pseudomonadati</taxon>
        <taxon>Pseudomonadota</taxon>
        <taxon>Alphaproteobacteria</taxon>
        <taxon>Rhodobacterales</taxon>
        <taxon>Paracoccaceae</taxon>
        <taxon>Halovulum</taxon>
    </lineage>
</organism>
<dbReference type="Proteomes" id="UP000474957">
    <property type="component" value="Unassembled WGS sequence"/>
</dbReference>
<keyword evidence="3" id="KW-1185">Reference proteome</keyword>